<dbReference type="SUPFAM" id="SSF50156">
    <property type="entry name" value="PDZ domain-like"/>
    <property type="match status" value="2"/>
</dbReference>
<sequence>MGIFIKNVVPNSPAGRTGEFKTGDRILDVSGIDLRRASHEKAIEAIKNAPNPLTFVLQSLVPLRANRTENTFLDKNNSSREEQHNHIESEKQEAKPKKSVKYKDRINEEKNAISRESVRRGAGGSFKNRVTELKSSMKKRDHEETNNNVAEETSEVATTNTNKLESPSDSDDEEDVRELEGRTVSAKGQEIDRASAANIKRTKEEIAADTEEEDDFGYTTKKVLKKYANLGNKVLIVQLERTQQGLGISLAGHKNRSCMAVFVCGLNPSGAAFRTGEIQVGDEILEVISN</sequence>
<dbReference type="Proteomes" id="UP000192223">
    <property type="component" value="Unplaced"/>
</dbReference>
<dbReference type="OrthoDB" id="6022242at2759"/>
<accession>A0A7F5R3K3</accession>
<feature type="region of interest" description="Disordered" evidence="3">
    <location>
        <begin position="71"/>
        <end position="196"/>
    </location>
</feature>
<feature type="compositionally biased region" description="Basic and acidic residues" evidence="3">
    <location>
        <begin position="77"/>
        <end position="119"/>
    </location>
</feature>
<feature type="compositionally biased region" description="Acidic residues" evidence="3">
    <location>
        <begin position="168"/>
        <end position="177"/>
    </location>
</feature>
<dbReference type="GO" id="GO:0097120">
    <property type="term" value="P:receptor localization to synapse"/>
    <property type="evidence" value="ECO:0007669"/>
    <property type="project" value="TreeGrafter"/>
</dbReference>
<protein>
    <submittedName>
        <fullName evidence="6">InaD-like protein</fullName>
    </submittedName>
</protein>
<dbReference type="GO" id="GO:0030054">
    <property type="term" value="C:cell junction"/>
    <property type="evidence" value="ECO:0007669"/>
    <property type="project" value="TreeGrafter"/>
</dbReference>
<dbReference type="SMART" id="SM00228">
    <property type="entry name" value="PDZ"/>
    <property type="match status" value="1"/>
</dbReference>
<dbReference type="RefSeq" id="XP_025830217.1">
    <property type="nucleotide sequence ID" value="XM_025974432.1"/>
</dbReference>
<evidence type="ECO:0000256" key="1">
    <source>
        <dbReference type="ARBA" id="ARBA00004370"/>
    </source>
</evidence>
<dbReference type="InterPro" id="IPR001478">
    <property type="entry name" value="PDZ"/>
</dbReference>
<evidence type="ECO:0000256" key="3">
    <source>
        <dbReference type="SAM" id="MobiDB-lite"/>
    </source>
</evidence>
<dbReference type="GO" id="GO:0098609">
    <property type="term" value="P:cell-cell adhesion"/>
    <property type="evidence" value="ECO:0007669"/>
    <property type="project" value="TreeGrafter"/>
</dbReference>
<evidence type="ECO:0000259" key="4">
    <source>
        <dbReference type="PROSITE" id="PS50106"/>
    </source>
</evidence>
<dbReference type="GO" id="GO:0019901">
    <property type="term" value="F:protein kinase binding"/>
    <property type="evidence" value="ECO:0007669"/>
    <property type="project" value="TreeGrafter"/>
</dbReference>
<dbReference type="Gene3D" id="2.30.42.10">
    <property type="match status" value="2"/>
</dbReference>
<name>A0A7F5R3K3_AGRPL</name>
<feature type="compositionally biased region" description="Polar residues" evidence="3">
    <location>
        <begin position="146"/>
        <end position="164"/>
    </location>
</feature>
<dbReference type="Pfam" id="PF00595">
    <property type="entry name" value="PDZ"/>
    <property type="match status" value="2"/>
</dbReference>
<evidence type="ECO:0000313" key="5">
    <source>
        <dbReference type="Proteomes" id="UP000192223"/>
    </source>
</evidence>
<dbReference type="PROSITE" id="PS50106">
    <property type="entry name" value="PDZ"/>
    <property type="match status" value="2"/>
</dbReference>
<dbReference type="GeneID" id="112904424"/>
<reference evidence="6" key="1">
    <citation type="submission" date="2025-08" db="UniProtKB">
        <authorList>
            <consortium name="RefSeq"/>
        </authorList>
    </citation>
    <scope>IDENTIFICATION</scope>
    <source>
        <tissue evidence="6">Entire body</tissue>
    </source>
</reference>
<dbReference type="PANTHER" id="PTHR23119">
    <property type="entry name" value="DISCS LARGE"/>
    <property type="match status" value="1"/>
</dbReference>
<gene>
    <name evidence="6" type="primary">LOC112904424</name>
</gene>
<keyword evidence="2" id="KW-0472">Membrane</keyword>
<dbReference type="GO" id="GO:0043113">
    <property type="term" value="P:receptor clustering"/>
    <property type="evidence" value="ECO:0007669"/>
    <property type="project" value="TreeGrafter"/>
</dbReference>
<dbReference type="AlphaFoldDB" id="A0A7F5R3K3"/>
<evidence type="ECO:0000256" key="2">
    <source>
        <dbReference type="ARBA" id="ARBA00023136"/>
    </source>
</evidence>
<dbReference type="KEGG" id="apln:112904424"/>
<dbReference type="GO" id="GO:0016323">
    <property type="term" value="C:basolateral plasma membrane"/>
    <property type="evidence" value="ECO:0007669"/>
    <property type="project" value="TreeGrafter"/>
</dbReference>
<dbReference type="InterPro" id="IPR050614">
    <property type="entry name" value="Synaptic_Scaffolding_LAP-MAGUK"/>
</dbReference>
<dbReference type="InterPro" id="IPR036034">
    <property type="entry name" value="PDZ_sf"/>
</dbReference>
<organism evidence="5 6">
    <name type="scientific">Agrilus planipennis</name>
    <name type="common">Emerald ash borer</name>
    <name type="synonym">Agrilus marcopoli</name>
    <dbReference type="NCBI Taxonomy" id="224129"/>
    <lineage>
        <taxon>Eukaryota</taxon>
        <taxon>Metazoa</taxon>
        <taxon>Ecdysozoa</taxon>
        <taxon>Arthropoda</taxon>
        <taxon>Hexapoda</taxon>
        <taxon>Insecta</taxon>
        <taxon>Pterygota</taxon>
        <taxon>Neoptera</taxon>
        <taxon>Endopterygota</taxon>
        <taxon>Coleoptera</taxon>
        <taxon>Polyphaga</taxon>
        <taxon>Elateriformia</taxon>
        <taxon>Buprestoidea</taxon>
        <taxon>Buprestidae</taxon>
        <taxon>Agrilinae</taxon>
        <taxon>Agrilus</taxon>
    </lineage>
</organism>
<evidence type="ECO:0000313" key="6">
    <source>
        <dbReference type="RefSeq" id="XP_025830217.1"/>
    </source>
</evidence>
<proteinExistence type="predicted"/>
<feature type="domain" description="PDZ" evidence="4">
    <location>
        <begin position="1"/>
        <end position="61"/>
    </location>
</feature>
<keyword evidence="5" id="KW-1185">Reference proteome</keyword>
<feature type="domain" description="PDZ" evidence="4">
    <location>
        <begin position="236"/>
        <end position="290"/>
    </location>
</feature>
<dbReference type="InParanoid" id="A0A7F5R3K3"/>
<dbReference type="GO" id="GO:0045197">
    <property type="term" value="P:establishment or maintenance of epithelial cell apical/basal polarity"/>
    <property type="evidence" value="ECO:0007669"/>
    <property type="project" value="TreeGrafter"/>
</dbReference>
<dbReference type="PANTHER" id="PTHR23119:SF51">
    <property type="entry name" value="DISKS LARGE 1 TUMOR SUPPRESSOR PROTEIN"/>
    <property type="match status" value="1"/>
</dbReference>
<comment type="subcellular location">
    <subcellularLocation>
        <location evidence="1">Membrane</location>
    </subcellularLocation>
</comment>